<dbReference type="InterPro" id="IPR011650">
    <property type="entry name" value="Peptidase_M20_dimer"/>
</dbReference>
<dbReference type="GO" id="GO:0006518">
    <property type="term" value="P:peptide metabolic process"/>
    <property type="evidence" value="ECO:0007669"/>
    <property type="project" value="InterPro"/>
</dbReference>
<feature type="binding site" evidence="4">
    <location>
        <position position="382"/>
    </location>
    <ligand>
        <name>Zn(2+)</name>
        <dbReference type="ChEBI" id="CHEBI:29105"/>
        <label>2</label>
    </ligand>
</feature>
<dbReference type="GO" id="GO:0005829">
    <property type="term" value="C:cytosol"/>
    <property type="evidence" value="ECO:0007669"/>
    <property type="project" value="TreeGrafter"/>
</dbReference>
<dbReference type="InterPro" id="IPR036264">
    <property type="entry name" value="Bact_exopeptidase_dim_dom"/>
</dbReference>
<protein>
    <recommendedName>
        <fullName evidence="2">Peptidase T</fullName>
        <ecNumber evidence="2">3.4.11.4</ecNumber>
    </recommendedName>
</protein>
<gene>
    <name evidence="6" type="ORF">BN146_10370</name>
</gene>
<feature type="binding site" evidence="4">
    <location>
        <position position="200"/>
    </location>
    <ligand>
        <name>Zn(2+)</name>
        <dbReference type="ChEBI" id="CHEBI:29105"/>
        <label>1</label>
    </ligand>
</feature>
<dbReference type="Gene3D" id="3.40.630.10">
    <property type="entry name" value="Zn peptidases"/>
    <property type="match status" value="1"/>
</dbReference>
<dbReference type="NCBIfam" id="NF003976">
    <property type="entry name" value="PRK05469.1"/>
    <property type="match status" value="1"/>
</dbReference>
<dbReference type="SUPFAM" id="SSF55031">
    <property type="entry name" value="Bacterial exopeptidase dimerisation domain"/>
    <property type="match status" value="1"/>
</dbReference>
<comment type="caution">
    <text evidence="6">The sequence shown here is derived from an EMBL/GenBank/DDBJ whole genome shotgun (WGS) entry which is preliminary data.</text>
</comment>
<dbReference type="EC" id="3.4.11.4" evidence="2"/>
<evidence type="ECO:0000313" key="6">
    <source>
        <dbReference type="EMBL" id="CCK84600.1"/>
    </source>
</evidence>
<evidence type="ECO:0000256" key="2">
    <source>
        <dbReference type="NCBIfam" id="TIGR01882"/>
    </source>
</evidence>
<keyword evidence="1 4" id="KW-0862">Zinc</keyword>
<evidence type="ECO:0000259" key="5">
    <source>
        <dbReference type="Pfam" id="PF07687"/>
    </source>
</evidence>
<dbReference type="RefSeq" id="WP_009558702.1">
    <property type="nucleotide sequence ID" value="NZ_CALZ01000160.1"/>
</dbReference>
<dbReference type="InterPro" id="IPR002933">
    <property type="entry name" value="Peptidase_M20"/>
</dbReference>
<dbReference type="NCBIfam" id="NF009920">
    <property type="entry name" value="PRK13381.1"/>
    <property type="match status" value="1"/>
</dbReference>
<dbReference type="CDD" id="cd03892">
    <property type="entry name" value="M20_peptT"/>
    <property type="match status" value="1"/>
</dbReference>
<accession>K0NY91</accession>
<keyword evidence="6" id="KW-0645">Protease</keyword>
<dbReference type="Pfam" id="PF07687">
    <property type="entry name" value="M20_dimer"/>
    <property type="match status" value="1"/>
</dbReference>
<evidence type="ECO:0000313" key="7">
    <source>
        <dbReference type="Proteomes" id="UP000009325"/>
    </source>
</evidence>
<organism evidence="6 7">
    <name type="scientific">Lactobacillus equicursoris 66c</name>
    <dbReference type="NCBI Taxonomy" id="872326"/>
    <lineage>
        <taxon>Bacteria</taxon>
        <taxon>Bacillati</taxon>
        <taxon>Bacillota</taxon>
        <taxon>Bacilli</taxon>
        <taxon>Lactobacillales</taxon>
        <taxon>Lactobacillaceae</taxon>
        <taxon>Lactobacillus</taxon>
    </lineage>
</organism>
<dbReference type="PIRSF" id="PIRSF037215">
    <property type="entry name" value="Peptidase_M20B"/>
    <property type="match status" value="1"/>
</dbReference>
<keyword evidence="6" id="KW-0378">Hydrolase</keyword>
<dbReference type="Proteomes" id="UP000009325">
    <property type="component" value="Unassembled WGS sequence"/>
</dbReference>
<dbReference type="InterPro" id="IPR010161">
    <property type="entry name" value="Peptidase_M20B"/>
</dbReference>
<dbReference type="AlphaFoldDB" id="K0NY91"/>
<dbReference type="GO" id="GO:0045148">
    <property type="term" value="F:tripeptide aminopeptidase activity"/>
    <property type="evidence" value="ECO:0007669"/>
    <property type="project" value="UniProtKB-UniRule"/>
</dbReference>
<dbReference type="GO" id="GO:0008270">
    <property type="term" value="F:zinc ion binding"/>
    <property type="evidence" value="ECO:0007669"/>
    <property type="project" value="InterPro"/>
</dbReference>
<evidence type="ECO:0000256" key="3">
    <source>
        <dbReference type="PIRSR" id="PIRSR037215-1"/>
    </source>
</evidence>
<keyword evidence="6" id="KW-0031">Aminopeptidase</keyword>
<comment type="cofactor">
    <cofactor evidence="4">
        <name>Zn(2+)</name>
        <dbReference type="ChEBI" id="CHEBI:29105"/>
    </cofactor>
    <text evidence="4">Binds 2 Zn(2+) ions per subunit.</text>
</comment>
<dbReference type="NCBIfam" id="TIGR01882">
    <property type="entry name" value="peptidase-T"/>
    <property type="match status" value="1"/>
</dbReference>
<proteinExistence type="predicted"/>
<dbReference type="OrthoDB" id="9804934at2"/>
<dbReference type="SUPFAM" id="SSF53187">
    <property type="entry name" value="Zn-dependent exopeptidases"/>
    <property type="match status" value="1"/>
</dbReference>
<dbReference type="PANTHER" id="PTHR42994:SF1">
    <property type="entry name" value="PEPTIDASE T"/>
    <property type="match status" value="1"/>
</dbReference>
<reference evidence="6 7" key="1">
    <citation type="submission" date="2012-08" db="EMBL/GenBank/DDBJ databases">
        <title>Draft Genome Sequences of Lactobacillus equicursoris CIP 110162T, isolated from thoroughbred racehorse feces and Lactobacillus sp. CRBIP 24.137 isolated from urine of human.</title>
        <authorList>
            <person name="Cousin S."/>
            <person name="Loux V."/>
            <person name="Ma L."/>
            <person name="Creno S."/>
            <person name="Clermont D."/>
            <person name="Bizet C."/>
            <person name="Bouchier C."/>
        </authorList>
    </citation>
    <scope>NUCLEOTIDE SEQUENCE [LARGE SCALE GENOMIC DNA]</scope>
    <source>
        <strain evidence="6 7">66c</strain>
    </source>
</reference>
<name>K0NY91_9LACO</name>
<feature type="active site" description="Proton acceptor" evidence="3">
    <location>
        <position position="177"/>
    </location>
</feature>
<feature type="binding site" evidence="4">
    <location>
        <position position="143"/>
    </location>
    <ligand>
        <name>Zn(2+)</name>
        <dbReference type="ChEBI" id="CHEBI:29105"/>
        <label>2</label>
    </ligand>
</feature>
<feature type="active site" evidence="3">
    <location>
        <position position="83"/>
    </location>
</feature>
<dbReference type="Pfam" id="PF01546">
    <property type="entry name" value="Peptidase_M20"/>
    <property type="match status" value="1"/>
</dbReference>
<dbReference type="PANTHER" id="PTHR42994">
    <property type="entry name" value="PEPTIDASE T"/>
    <property type="match status" value="1"/>
</dbReference>
<evidence type="ECO:0000256" key="1">
    <source>
        <dbReference type="ARBA" id="ARBA00022833"/>
    </source>
</evidence>
<keyword evidence="4" id="KW-0479">Metal-binding</keyword>
<feature type="binding site" evidence="4">
    <location>
        <position position="143"/>
    </location>
    <ligand>
        <name>Zn(2+)</name>
        <dbReference type="ChEBI" id="CHEBI:29105"/>
        <label>1</label>
    </ligand>
</feature>
<feature type="binding site" evidence="4">
    <location>
        <position position="81"/>
    </location>
    <ligand>
        <name>Zn(2+)</name>
        <dbReference type="ChEBI" id="CHEBI:29105"/>
        <label>1</label>
    </ligand>
</feature>
<evidence type="ECO:0000256" key="4">
    <source>
        <dbReference type="PIRSR" id="PIRSR037215-2"/>
    </source>
</evidence>
<dbReference type="EMBL" id="CALZ01000160">
    <property type="protein sequence ID" value="CCK84600.1"/>
    <property type="molecule type" value="Genomic_DNA"/>
</dbReference>
<sequence>MEYPTLLPRFLKYVKINSRSDEHADRFPSTQREVDYQMVIMEELKELGLSDVHYNEKAGTVIAEIPSNVDWDVPVMGFLAHCDTADFNSENVKPQITENYDGVSKIQLGDSEFYLDPAVFPNLKKYKGQTIISASGDTLLGGDDKCGDSELVTFAEYLLAHPEIKHGTIRLGFTPDEEIGTGAQHFDVEDFGAEFAYTVDGEGPGKLDWGTFSAAQFELDIQGVNVHPAVAKGQMINAIQVGIDFQNSLPQDEVPEKTDGEQGFYHLMDFSGTVDNAHLAYIIRDFKRDGLEARKNLVKEKVAELNAKYGERIKLKMWDQYYNMADELAKHMEIIDLARDAYKACGLTEINEEPVRGGTDGSQLTYMGLPCPNLFAGEENMHGRYEYTVLESMWKAVDVMIKMAELNAERAK</sequence>
<dbReference type="GO" id="GO:0006508">
    <property type="term" value="P:proteolysis"/>
    <property type="evidence" value="ECO:0007669"/>
    <property type="project" value="UniProtKB-UniRule"/>
</dbReference>
<dbReference type="Gene3D" id="3.30.70.360">
    <property type="match status" value="1"/>
</dbReference>
<feature type="binding site" evidence="4">
    <location>
        <position position="178"/>
    </location>
    <ligand>
        <name>Zn(2+)</name>
        <dbReference type="ChEBI" id="CHEBI:29105"/>
        <label>2</label>
    </ligand>
</feature>
<feature type="domain" description="Peptidase M20 dimerisation" evidence="5">
    <location>
        <begin position="210"/>
        <end position="310"/>
    </location>
</feature>